<dbReference type="SUPFAM" id="SSF52540">
    <property type="entry name" value="P-loop containing nucleoside triphosphate hydrolases"/>
    <property type="match status" value="1"/>
</dbReference>
<sequence length="647" mass="71325">MAAPLPFAESPALDARLVTKTSLPNPRAAIALLIMLWFQNGKPGSVVYGRPSGASSDGGIIDDVVIDAVQNYASRHNEPLGVDEIASFLKGNPLLESQMESLNSAFELVWRLGTFSFTNPTLARTAERTGGIRYQKQVRYTVNLDLLNILSEPNPGSFAGVLLNWIGAPIACDKVLESQLIRMLAVFSSGALFKTSKGDEGTVFTVSGVYDALLHGNETVDIVDPEKEVQGTTRILKPAISSGLFPDLAIKGNAAAFVEGKDRGVLAAYAERMHVSDKVSKVKLNIGKKSVAKNKEALPPVSEPHNLIFFGAPGTGKSHQLNQLAKGPFAKENVSRVTFYPDYTYSQFVGCYKPCTNESGDITYGYVAGPFLDTYLNACMHPYEQYVLIIEEINRANPAAVFGDVFQLLDRSVGGWSEYSVSVPDDMKKHIAERLSDLSKEERSSIEAYYDPDMDFGEFSRSAENDLALPPNMFIWATMNSADQGVYPMDTAFKRRWDFRYIGIDDGEDAKVTIEDEEKRLSDVVVSWGTEKAFKTNWNVLRKAINDFLSNDVKLNEDKLLGPFFVSPSSLADARFGAAFKDKVLLYLYEDACKTKHPKVFASDLNTYTAVCEAFDERGTDIFVDGFKSYYKGRAIAVSKDNASLEE</sequence>
<reference evidence="2 3" key="1">
    <citation type="journal article" date="2018" name="Elife">
        <title>Discovery and characterization of a prevalent human gut bacterial enzyme sufficient for the inactivation of a family of plant toxins.</title>
        <authorList>
            <person name="Koppel N."/>
            <person name="Bisanz J.E."/>
            <person name="Pandelia M.E."/>
            <person name="Turnbaugh P.J."/>
            <person name="Balskus E.P."/>
        </authorList>
    </citation>
    <scope>NUCLEOTIDE SEQUENCE [LARGE SCALE GENOMIC DNA]</scope>
    <source>
        <strain evidence="3">anaerobia AP69FAA</strain>
    </source>
</reference>
<dbReference type="EMBL" id="PPTP01000001">
    <property type="protein sequence ID" value="RDB57293.1"/>
    <property type="molecule type" value="Genomic_DNA"/>
</dbReference>
<dbReference type="GO" id="GO:0005524">
    <property type="term" value="F:ATP binding"/>
    <property type="evidence" value="ECO:0007669"/>
    <property type="project" value="InterPro"/>
</dbReference>
<dbReference type="RefSeq" id="WP_114619855.1">
    <property type="nucleotide sequence ID" value="NZ_PPTP01000001.1"/>
</dbReference>
<dbReference type="AlphaFoldDB" id="A0A369LCC9"/>
<dbReference type="PANTHER" id="PTHR37291:SF1">
    <property type="entry name" value="TYPE IV METHYL-DIRECTED RESTRICTION ENZYME ECOKMCRB SUBUNIT"/>
    <property type="match status" value="1"/>
</dbReference>
<proteinExistence type="predicted"/>
<evidence type="ECO:0000259" key="1">
    <source>
        <dbReference type="Pfam" id="PF07728"/>
    </source>
</evidence>
<dbReference type="InterPro" id="IPR011704">
    <property type="entry name" value="ATPase_dyneun-rel_AAA"/>
</dbReference>
<comment type="caution">
    <text evidence="2">The sequence shown here is derived from an EMBL/GenBank/DDBJ whole genome shotgun (WGS) entry which is preliminary data.</text>
</comment>
<keyword evidence="3" id="KW-1185">Reference proteome</keyword>
<accession>A0A369LCC9</accession>
<feature type="domain" description="ATPase dynein-related AAA" evidence="1">
    <location>
        <begin position="306"/>
        <end position="496"/>
    </location>
</feature>
<protein>
    <recommendedName>
        <fullName evidence="1">ATPase dynein-related AAA domain-containing protein</fullName>
    </recommendedName>
</protein>
<name>A0A369LCC9_9ACTN</name>
<gene>
    <name evidence="2" type="ORF">C1880_00235</name>
</gene>
<dbReference type="InterPro" id="IPR027417">
    <property type="entry name" value="P-loop_NTPase"/>
</dbReference>
<evidence type="ECO:0000313" key="2">
    <source>
        <dbReference type="EMBL" id="RDB57293.1"/>
    </source>
</evidence>
<dbReference type="PANTHER" id="PTHR37291">
    <property type="entry name" value="5-METHYLCYTOSINE-SPECIFIC RESTRICTION ENZYME B"/>
    <property type="match status" value="1"/>
</dbReference>
<evidence type="ECO:0000313" key="3">
    <source>
        <dbReference type="Proteomes" id="UP000253792"/>
    </source>
</evidence>
<dbReference type="Gene3D" id="3.40.50.300">
    <property type="entry name" value="P-loop containing nucleotide triphosphate hydrolases"/>
    <property type="match status" value="1"/>
</dbReference>
<dbReference type="OrthoDB" id="9781481at2"/>
<dbReference type="Proteomes" id="UP000253792">
    <property type="component" value="Unassembled WGS sequence"/>
</dbReference>
<dbReference type="GO" id="GO:0016887">
    <property type="term" value="F:ATP hydrolysis activity"/>
    <property type="evidence" value="ECO:0007669"/>
    <property type="project" value="InterPro"/>
</dbReference>
<organism evidence="2 3">
    <name type="scientific">Senegalimassilia anaerobia</name>
    <dbReference type="NCBI Taxonomy" id="1473216"/>
    <lineage>
        <taxon>Bacteria</taxon>
        <taxon>Bacillati</taxon>
        <taxon>Actinomycetota</taxon>
        <taxon>Coriobacteriia</taxon>
        <taxon>Coriobacteriales</taxon>
        <taxon>Coriobacteriaceae</taxon>
        <taxon>Senegalimassilia</taxon>
    </lineage>
</organism>
<dbReference type="Pfam" id="PF07728">
    <property type="entry name" value="AAA_5"/>
    <property type="match status" value="1"/>
</dbReference>
<dbReference type="InterPro" id="IPR052934">
    <property type="entry name" value="Methyl-DNA_Rec/Restrict_Enz"/>
</dbReference>